<dbReference type="PANTHER" id="PTHR42947">
    <property type="entry name" value="COB--COM HETERODISULFIDE REDUCTASE SUBUNIT B 1"/>
    <property type="match status" value="1"/>
</dbReference>
<keyword evidence="1" id="KW-0560">Oxidoreductase</keyword>
<organism evidence="3 4">
    <name type="scientific">Candidatus Nitrobium versatile</name>
    <dbReference type="NCBI Taxonomy" id="2884831"/>
    <lineage>
        <taxon>Bacteria</taxon>
        <taxon>Pseudomonadati</taxon>
        <taxon>Nitrospirota</taxon>
        <taxon>Nitrospiria</taxon>
        <taxon>Nitrospirales</taxon>
        <taxon>Nitrospiraceae</taxon>
        <taxon>Candidatus Nitrobium</taxon>
    </lineage>
</organism>
<dbReference type="Pfam" id="PF02754">
    <property type="entry name" value="CCG"/>
    <property type="match status" value="2"/>
</dbReference>
<feature type="domain" description="Cysteine-rich" evidence="2">
    <location>
        <begin position="157"/>
        <end position="235"/>
    </location>
</feature>
<evidence type="ECO:0000313" key="4">
    <source>
        <dbReference type="Proteomes" id="UP000705867"/>
    </source>
</evidence>
<evidence type="ECO:0000256" key="1">
    <source>
        <dbReference type="ARBA" id="ARBA00023002"/>
    </source>
</evidence>
<proteinExistence type="predicted"/>
<dbReference type="AlphaFoldDB" id="A0A953JCE9"/>
<name>A0A953JCE9_9BACT</name>
<feature type="domain" description="Cysteine-rich" evidence="2">
    <location>
        <begin position="3"/>
        <end position="83"/>
    </location>
</feature>
<dbReference type="Proteomes" id="UP000705867">
    <property type="component" value="Unassembled WGS sequence"/>
</dbReference>
<reference evidence="3" key="1">
    <citation type="journal article" date="2021" name="bioRxiv">
        <title>Unraveling nitrogen, sulfur and carbon metabolic pathways and microbial community transcriptional responses to substrate deprivation and toxicity stresses in a bioreactor mimicking anoxic brackish coastal sediment conditions.</title>
        <authorList>
            <person name="Martins P.D."/>
            <person name="Echeveste M.J."/>
            <person name="Arshad A."/>
            <person name="Kurth J."/>
            <person name="Ouboter H."/>
            <person name="Jetten M.S.M."/>
            <person name="Welte C.U."/>
        </authorList>
    </citation>
    <scope>NUCLEOTIDE SEQUENCE</scope>
    <source>
        <strain evidence="3">MAG_39</strain>
    </source>
</reference>
<dbReference type="EMBL" id="JAIOIV010000114">
    <property type="protein sequence ID" value="MBZ0157447.1"/>
    <property type="molecule type" value="Genomic_DNA"/>
</dbReference>
<dbReference type="InterPro" id="IPR051278">
    <property type="entry name" value="HdrB/HdrD_reductase"/>
</dbReference>
<reference evidence="3" key="2">
    <citation type="submission" date="2021-08" db="EMBL/GenBank/DDBJ databases">
        <authorList>
            <person name="Dalcin Martins P."/>
        </authorList>
    </citation>
    <scope>NUCLEOTIDE SEQUENCE</scope>
    <source>
        <strain evidence="3">MAG_39</strain>
    </source>
</reference>
<dbReference type="Gene3D" id="1.20.1050.140">
    <property type="match status" value="1"/>
</dbReference>
<sequence length="291" mass="31991">MEIAYYPGCTLHASSELYDIQSRLVLGKLGLELKEIEDWNCCGATSASKTDDFLAVALPARNLGIADASGYPEIVIPCSSCLSRMLVSQRRLAEDPELKDVINAELEKKVEGSIKIRSILEVLLPKARSGEIAEKAQIKLEGLKPVCYYGCLLTRFPCDMEVPDNVENPQGMETICKALGAQPLDWGYKTDCCGAAASVNDTDTSLFLMSKILKDAVARGANCFVTTCPMCQFNMDAYQDQVGEKYGIPERLPVYFITELIGVSLGLSPQEMQIDRHFVDAMGLLKELKLI</sequence>
<comment type="caution">
    <text evidence="3">The sequence shown here is derived from an EMBL/GenBank/DDBJ whole genome shotgun (WGS) entry which is preliminary data.</text>
</comment>
<protein>
    <submittedName>
        <fullName evidence="3">CoB--CoM heterodisulfide reductase iron-sulfur subunit B family protein</fullName>
    </submittedName>
</protein>
<gene>
    <name evidence="3" type="ORF">K8I29_14715</name>
</gene>
<dbReference type="GO" id="GO:0016491">
    <property type="term" value="F:oxidoreductase activity"/>
    <property type="evidence" value="ECO:0007669"/>
    <property type="project" value="UniProtKB-KW"/>
</dbReference>
<accession>A0A953JCE9</accession>
<dbReference type="PANTHER" id="PTHR42947:SF1">
    <property type="entry name" value="COB--COM HETERODISULFIDE REDUCTASE SUBUNIT B 1"/>
    <property type="match status" value="1"/>
</dbReference>
<evidence type="ECO:0000313" key="3">
    <source>
        <dbReference type="EMBL" id="MBZ0157447.1"/>
    </source>
</evidence>
<dbReference type="InterPro" id="IPR004017">
    <property type="entry name" value="Cys_rich_dom"/>
</dbReference>
<evidence type="ECO:0000259" key="2">
    <source>
        <dbReference type="Pfam" id="PF02754"/>
    </source>
</evidence>